<proteinExistence type="predicted"/>
<keyword evidence="2" id="KW-1185">Reference proteome</keyword>
<accession>A0ABP9AJB1</accession>
<comment type="caution">
    <text evidence="1">The sequence shown here is derived from an EMBL/GenBank/DDBJ whole genome shotgun (WGS) entry which is preliminary data.</text>
</comment>
<gene>
    <name evidence="1" type="ORF">GCM10023220_01070</name>
</gene>
<name>A0ABP9AJB1_9ACTN</name>
<evidence type="ECO:0000313" key="1">
    <source>
        <dbReference type="EMBL" id="GAA4782284.1"/>
    </source>
</evidence>
<organism evidence="1 2">
    <name type="scientific">Streptomyces ziwulingensis</name>
    <dbReference type="NCBI Taxonomy" id="1045501"/>
    <lineage>
        <taxon>Bacteria</taxon>
        <taxon>Bacillati</taxon>
        <taxon>Actinomycetota</taxon>
        <taxon>Actinomycetes</taxon>
        <taxon>Kitasatosporales</taxon>
        <taxon>Streptomycetaceae</taxon>
        <taxon>Streptomyces</taxon>
    </lineage>
</organism>
<evidence type="ECO:0000313" key="2">
    <source>
        <dbReference type="Proteomes" id="UP001501265"/>
    </source>
</evidence>
<reference evidence="2" key="1">
    <citation type="journal article" date="2019" name="Int. J. Syst. Evol. Microbiol.">
        <title>The Global Catalogue of Microorganisms (GCM) 10K type strain sequencing project: providing services to taxonomists for standard genome sequencing and annotation.</title>
        <authorList>
            <consortium name="The Broad Institute Genomics Platform"/>
            <consortium name="The Broad Institute Genome Sequencing Center for Infectious Disease"/>
            <person name="Wu L."/>
            <person name="Ma J."/>
        </authorList>
    </citation>
    <scope>NUCLEOTIDE SEQUENCE [LARGE SCALE GENOMIC DNA]</scope>
    <source>
        <strain evidence="2">JCM 18081</strain>
    </source>
</reference>
<dbReference type="EMBL" id="BAABIG010000001">
    <property type="protein sequence ID" value="GAA4782284.1"/>
    <property type="molecule type" value="Genomic_DNA"/>
</dbReference>
<dbReference type="Proteomes" id="UP001501265">
    <property type="component" value="Unassembled WGS sequence"/>
</dbReference>
<sequence>MVLEVGAEGVGAVGQDTDGQLPAYYGEEADHVGVGFAAVGAPGAEGLADVWPRRR</sequence>
<protein>
    <submittedName>
        <fullName evidence="1">Uncharacterized protein</fullName>
    </submittedName>
</protein>